<dbReference type="RefSeq" id="WP_066095150.1">
    <property type="nucleotide sequence ID" value="NZ_CP126114.1"/>
</dbReference>
<sequence length="250" mass="29150">MKKRIWFFALLAVIVLSATAIYWFYFSKPDPFLTNEQLIEEINQVFPEAAVKEIQDTISIDERHRVVPFVAEGDKYGFSNWQWQQHKWEIVSFNTMEQPYIWKINSEDPTTFRLVWNIHPAGQVDYLTFYLIRQRGYHSRDGQVTYDPGVQMAKKVALQGESYGVLQLPADWAVFMNSLKKVESAKNHDIFSNHFFFDKSMYFGWTAYDKLGKETFPKGNNNNGFSTGGGDLDFLMYLNESKIESPKDGE</sequence>
<dbReference type="AlphaFoldDB" id="A0AA95SBJ6"/>
<name>A0AA95SBJ6_9BACI</name>
<dbReference type="EMBL" id="CP126114">
    <property type="protein sequence ID" value="WHY86624.1"/>
    <property type="molecule type" value="Genomic_DNA"/>
</dbReference>
<evidence type="ECO:0000313" key="2">
    <source>
        <dbReference type="Proteomes" id="UP001178288"/>
    </source>
</evidence>
<proteinExistence type="predicted"/>
<organism evidence="1 2">
    <name type="scientific">Neobacillus novalis</name>
    <dbReference type="NCBI Taxonomy" id="220687"/>
    <lineage>
        <taxon>Bacteria</taxon>
        <taxon>Bacillati</taxon>
        <taxon>Bacillota</taxon>
        <taxon>Bacilli</taxon>
        <taxon>Bacillales</taxon>
        <taxon>Bacillaceae</taxon>
        <taxon>Neobacillus</taxon>
    </lineage>
</organism>
<evidence type="ECO:0000313" key="1">
    <source>
        <dbReference type="EMBL" id="WHY86624.1"/>
    </source>
</evidence>
<protein>
    <submittedName>
        <fullName evidence="1">Uncharacterized protein</fullName>
    </submittedName>
</protein>
<dbReference type="Proteomes" id="UP001178288">
    <property type="component" value="Chromosome"/>
</dbReference>
<reference evidence="1" key="1">
    <citation type="submission" date="2023-05" db="EMBL/GenBank/DDBJ databases">
        <title>Comparative genomics of Bacillaceae isolates and their secondary metabolite potential.</title>
        <authorList>
            <person name="Song L."/>
            <person name="Nielsen L.J."/>
            <person name="Mohite O."/>
            <person name="Xu X."/>
            <person name="Weber T."/>
            <person name="Kovacs A.T."/>
        </authorList>
    </citation>
    <scope>NUCLEOTIDE SEQUENCE</scope>
    <source>
        <strain evidence="1">XLM17</strain>
    </source>
</reference>
<accession>A0AA95SBJ6</accession>
<keyword evidence="2" id="KW-1185">Reference proteome</keyword>
<dbReference type="KEGG" id="nnv:QNH39_01645"/>
<gene>
    <name evidence="1" type="ORF">QNH39_01645</name>
</gene>